<accession>A0ABS1V831</accession>
<organism evidence="2 3">
    <name type="scientific">Belnapia mucosa</name>
    <dbReference type="NCBI Taxonomy" id="2804532"/>
    <lineage>
        <taxon>Bacteria</taxon>
        <taxon>Pseudomonadati</taxon>
        <taxon>Pseudomonadota</taxon>
        <taxon>Alphaproteobacteria</taxon>
        <taxon>Acetobacterales</taxon>
        <taxon>Roseomonadaceae</taxon>
        <taxon>Belnapia</taxon>
    </lineage>
</organism>
<proteinExistence type="predicted"/>
<feature type="chain" id="PRO_5047015070" evidence="1">
    <location>
        <begin position="21"/>
        <end position="330"/>
    </location>
</feature>
<evidence type="ECO:0000256" key="1">
    <source>
        <dbReference type="SAM" id="SignalP"/>
    </source>
</evidence>
<keyword evidence="3" id="KW-1185">Reference proteome</keyword>
<dbReference type="EMBL" id="JAEUXJ010000010">
    <property type="protein sequence ID" value="MBL6457828.1"/>
    <property type="molecule type" value="Genomic_DNA"/>
</dbReference>
<dbReference type="Pfam" id="PF09982">
    <property type="entry name" value="LpxR"/>
    <property type="match status" value="1"/>
</dbReference>
<sequence length="330" mass="36309">MRSVAAALPALLLLAGAAAAQPLPPPDRRGTVSVISENDSYARNTDRWYTNGFRFNWTSAEDNLPGPLASLDQALAGLFGPARSRWGLGFGQDMFTPVDKRLNNPDPRDRPYAGYLYGEINLDRRTWNTLDRFNLQIGVVGPSSLARPTQDVVHAILGDRQARGWHYQLRDEPVFNLHYDRIWRVPVAALPGGFGIDTLPTVTLAAGTVQTYAGIGGRIRIGQGLDRDFGAPRIRPTVSDAPAPVGEGFGWYLFAGAGGRAVARDIFLDGNTYRDSRSVDRRTFVGDLELGGAVFWQNVRLSYTQDFRSKEFVGQKKDFVFGALSLSISF</sequence>
<keyword evidence="1" id="KW-0732">Signal</keyword>
<feature type="signal peptide" evidence="1">
    <location>
        <begin position="1"/>
        <end position="20"/>
    </location>
</feature>
<protein>
    <submittedName>
        <fullName evidence="2">Lipid A deacylase LpxR family protein</fullName>
    </submittedName>
</protein>
<dbReference type="Proteomes" id="UP000606490">
    <property type="component" value="Unassembled WGS sequence"/>
</dbReference>
<evidence type="ECO:0000313" key="2">
    <source>
        <dbReference type="EMBL" id="MBL6457828.1"/>
    </source>
</evidence>
<dbReference type="Gene3D" id="2.40.128.140">
    <property type="entry name" value="Outer membrane protein"/>
    <property type="match status" value="1"/>
</dbReference>
<comment type="caution">
    <text evidence="2">The sequence shown here is derived from an EMBL/GenBank/DDBJ whole genome shotgun (WGS) entry which is preliminary data.</text>
</comment>
<dbReference type="InterPro" id="IPR037107">
    <property type="entry name" value="Put_OMP_sf"/>
</dbReference>
<dbReference type="InterPro" id="IPR018707">
    <property type="entry name" value="LpxR"/>
</dbReference>
<name>A0ABS1V831_9PROT</name>
<reference evidence="2 3" key="1">
    <citation type="submission" date="2021-01" db="EMBL/GenBank/DDBJ databases">
        <title>Belnapia mucosa sp. nov. and Belnapia arida sp. nov., isolated from the Tabernas Desert (Almeria, Spain).</title>
        <authorList>
            <person name="Molina-Menor E."/>
            <person name="Vidal-Verdu A."/>
            <person name="Calonge A."/>
            <person name="Satari L."/>
            <person name="Pereto Magraner J."/>
            <person name="Porcar Miralles M."/>
        </authorList>
    </citation>
    <scope>NUCLEOTIDE SEQUENCE [LARGE SCALE GENOMIC DNA]</scope>
    <source>
        <strain evidence="2 3">T6</strain>
    </source>
</reference>
<dbReference type="RefSeq" id="WP_202827566.1">
    <property type="nucleotide sequence ID" value="NZ_JAEUXJ010000010.1"/>
</dbReference>
<evidence type="ECO:0000313" key="3">
    <source>
        <dbReference type="Proteomes" id="UP000606490"/>
    </source>
</evidence>
<gene>
    <name evidence="2" type="ORF">JMJ55_21035</name>
</gene>